<evidence type="ECO:0000259" key="1">
    <source>
        <dbReference type="Pfam" id="PF02627"/>
    </source>
</evidence>
<keyword evidence="3" id="KW-1185">Reference proteome</keyword>
<dbReference type="Pfam" id="PF02627">
    <property type="entry name" value="CMD"/>
    <property type="match status" value="1"/>
</dbReference>
<dbReference type="AlphaFoldDB" id="A0A5S4FX69"/>
<dbReference type="OrthoDB" id="949132at2"/>
<dbReference type="Proteomes" id="UP000309128">
    <property type="component" value="Unassembled WGS sequence"/>
</dbReference>
<dbReference type="RefSeq" id="WP_138664235.1">
    <property type="nucleotide sequence ID" value="NZ_VCKY01000003.1"/>
</dbReference>
<accession>A0A5S4FX69</accession>
<reference evidence="2 3" key="1">
    <citation type="submission" date="2019-05" db="EMBL/GenBank/DDBJ databases">
        <title>Draft genome sequence of Nonomuraea turkmeniaca DSM 43926.</title>
        <authorList>
            <person name="Saricaoglu S."/>
            <person name="Isik K."/>
        </authorList>
    </citation>
    <scope>NUCLEOTIDE SEQUENCE [LARGE SCALE GENOMIC DNA]</scope>
    <source>
        <strain evidence="2 3">DSM 43926</strain>
    </source>
</reference>
<sequence length="203" mass="21792">MNPAKERLPQLTPGDLDEAQRALYDRIAAGDRAKGVQHFPLTAEDGSLNGPFGVMLHAPDVGAPLQELGATIRFRTALSARVREMAILQVAHAVGSEFEWWAHERVARAVGLTDAEITDLASGCFRSEDPIEAASAAFVANLLNSSTVTDEEFAAASAVLSDRQLIDLTVLVGYYRTLAQLMSVFDIGVPDGGRSLPGEHRHA</sequence>
<feature type="domain" description="Carboxymuconolactone decarboxylase-like" evidence="1">
    <location>
        <begin position="59"/>
        <end position="121"/>
    </location>
</feature>
<proteinExistence type="predicted"/>
<dbReference type="SUPFAM" id="SSF69118">
    <property type="entry name" value="AhpD-like"/>
    <property type="match status" value="1"/>
</dbReference>
<name>A0A5S4FX69_9ACTN</name>
<evidence type="ECO:0000313" key="2">
    <source>
        <dbReference type="EMBL" id="TMR25288.1"/>
    </source>
</evidence>
<dbReference type="PANTHER" id="PTHR34846">
    <property type="entry name" value="4-CARBOXYMUCONOLACTONE DECARBOXYLASE FAMILY PROTEIN (AFU_ORTHOLOGUE AFUA_6G11590)"/>
    <property type="match status" value="1"/>
</dbReference>
<dbReference type="InterPro" id="IPR003779">
    <property type="entry name" value="CMD-like"/>
</dbReference>
<dbReference type="EMBL" id="VCKY01000003">
    <property type="protein sequence ID" value="TMR25288.1"/>
    <property type="molecule type" value="Genomic_DNA"/>
</dbReference>
<dbReference type="GO" id="GO:0051920">
    <property type="term" value="F:peroxiredoxin activity"/>
    <property type="evidence" value="ECO:0007669"/>
    <property type="project" value="InterPro"/>
</dbReference>
<evidence type="ECO:0000313" key="3">
    <source>
        <dbReference type="Proteomes" id="UP000309128"/>
    </source>
</evidence>
<gene>
    <name evidence="2" type="ORF">ETD86_01455</name>
</gene>
<comment type="caution">
    <text evidence="2">The sequence shown here is derived from an EMBL/GenBank/DDBJ whole genome shotgun (WGS) entry which is preliminary data.</text>
</comment>
<dbReference type="Gene3D" id="1.20.1290.10">
    <property type="entry name" value="AhpD-like"/>
    <property type="match status" value="1"/>
</dbReference>
<dbReference type="PANTHER" id="PTHR34846:SF11">
    <property type="entry name" value="4-CARBOXYMUCONOLACTONE DECARBOXYLASE FAMILY PROTEIN (AFU_ORTHOLOGUE AFUA_6G11590)"/>
    <property type="match status" value="1"/>
</dbReference>
<organism evidence="2 3">
    <name type="scientific">Nonomuraea turkmeniaca</name>
    <dbReference type="NCBI Taxonomy" id="103838"/>
    <lineage>
        <taxon>Bacteria</taxon>
        <taxon>Bacillati</taxon>
        <taxon>Actinomycetota</taxon>
        <taxon>Actinomycetes</taxon>
        <taxon>Streptosporangiales</taxon>
        <taxon>Streptosporangiaceae</taxon>
        <taxon>Nonomuraea</taxon>
    </lineage>
</organism>
<protein>
    <submittedName>
        <fullName evidence="2">Carboxymuconolactone decarboxylase family protein</fullName>
    </submittedName>
</protein>
<dbReference type="InterPro" id="IPR029032">
    <property type="entry name" value="AhpD-like"/>
</dbReference>